<keyword evidence="1" id="KW-0812">Transmembrane</keyword>
<dbReference type="GO" id="GO:0016020">
    <property type="term" value="C:membrane"/>
    <property type="evidence" value="ECO:0007669"/>
    <property type="project" value="InterPro"/>
</dbReference>
<protein>
    <recommendedName>
        <fullName evidence="2">Prepilin type IV endopeptidase peptidase domain-containing protein</fullName>
    </recommendedName>
</protein>
<feature type="domain" description="Prepilin type IV endopeptidase peptidase" evidence="2">
    <location>
        <begin position="9"/>
        <end position="108"/>
    </location>
</feature>
<sequence>MALVMVGLVCLISRIAWTDFTTLKISNASVLLLIGLYVPFGALGKFESFGADVAASALLFTISFALWLMRAIGAGDVKLYAALGLFVGMPYLGVYAVLLLAVTVLFLLLLFLLGNGFGSGLFSTRFRQIKESGRAPYGLLMCIAAVPSILLRVSMSP</sequence>
<comment type="caution">
    <text evidence="3">The sequence shown here is derived from an EMBL/GenBank/DDBJ whole genome shotgun (WGS) entry which is preliminary data.</text>
</comment>
<evidence type="ECO:0000256" key="1">
    <source>
        <dbReference type="SAM" id="Phobius"/>
    </source>
</evidence>
<keyword evidence="4" id="KW-1185">Reference proteome</keyword>
<dbReference type="Proteomes" id="UP000468591">
    <property type="component" value="Unassembled WGS sequence"/>
</dbReference>
<organism evidence="3 4">
    <name type="scientific">Sulfitobacter sediminilitoris</name>
    <dbReference type="NCBI Taxonomy" id="2698830"/>
    <lineage>
        <taxon>Bacteria</taxon>
        <taxon>Pseudomonadati</taxon>
        <taxon>Pseudomonadota</taxon>
        <taxon>Alphaproteobacteria</taxon>
        <taxon>Rhodobacterales</taxon>
        <taxon>Roseobacteraceae</taxon>
        <taxon>Sulfitobacter</taxon>
    </lineage>
</organism>
<dbReference type="EMBL" id="JAABNT010000020">
    <property type="protein sequence ID" value="NEK24716.1"/>
    <property type="molecule type" value="Genomic_DNA"/>
</dbReference>
<feature type="transmembrane region" description="Helical" evidence="1">
    <location>
        <begin position="135"/>
        <end position="155"/>
    </location>
</feature>
<gene>
    <name evidence="3" type="ORF">GV827_20280</name>
</gene>
<feature type="transmembrane region" description="Helical" evidence="1">
    <location>
        <begin position="92"/>
        <end position="114"/>
    </location>
</feature>
<proteinExistence type="predicted"/>
<name>A0A6P0CI02_9RHOB</name>
<dbReference type="GO" id="GO:0004190">
    <property type="term" value="F:aspartic-type endopeptidase activity"/>
    <property type="evidence" value="ECO:0007669"/>
    <property type="project" value="InterPro"/>
</dbReference>
<evidence type="ECO:0000259" key="2">
    <source>
        <dbReference type="Pfam" id="PF01478"/>
    </source>
</evidence>
<dbReference type="InterPro" id="IPR000045">
    <property type="entry name" value="Prepilin_IV_endopep_pep"/>
</dbReference>
<dbReference type="AlphaFoldDB" id="A0A6P0CI02"/>
<feature type="transmembrane region" description="Helical" evidence="1">
    <location>
        <begin position="28"/>
        <end position="46"/>
    </location>
</feature>
<dbReference type="RefSeq" id="WP_164355641.1">
    <property type="nucleotide sequence ID" value="NZ_JAABNT010000020.1"/>
</dbReference>
<dbReference type="Gene3D" id="1.20.120.1220">
    <property type="match status" value="1"/>
</dbReference>
<dbReference type="Pfam" id="PF01478">
    <property type="entry name" value="Peptidase_A24"/>
    <property type="match status" value="1"/>
</dbReference>
<keyword evidence="1" id="KW-0472">Membrane</keyword>
<reference evidence="3 4" key="1">
    <citation type="submission" date="2020-01" db="EMBL/GenBank/DDBJ databases">
        <title>Sulfitobacter sediminilitoris sp. nov., isolated from a tidal flat.</title>
        <authorList>
            <person name="Park S."/>
            <person name="Yoon J.-H."/>
        </authorList>
    </citation>
    <scope>NUCLEOTIDE SEQUENCE [LARGE SCALE GENOMIC DNA]</scope>
    <source>
        <strain evidence="3 4">JBTF-M27</strain>
    </source>
</reference>
<keyword evidence="1" id="KW-1133">Transmembrane helix</keyword>
<feature type="transmembrane region" description="Helical" evidence="1">
    <location>
        <begin position="53"/>
        <end position="72"/>
    </location>
</feature>
<accession>A0A6P0CI02</accession>
<evidence type="ECO:0000313" key="4">
    <source>
        <dbReference type="Proteomes" id="UP000468591"/>
    </source>
</evidence>
<evidence type="ECO:0000313" key="3">
    <source>
        <dbReference type="EMBL" id="NEK24716.1"/>
    </source>
</evidence>